<sequence>MKKRFHRKDAAAIMDKTARSYTELKYNCHKEELHNLHQIVYDYAHAVGPHKWSRVHYPERRERNLDFTSLCEDYYKRQTFFDVYSVPIMPVGYPSSWVVPVDITEHVKETWTGAIWRGATISMTAPEVS</sequence>
<dbReference type="EMBL" id="JANJYI010000002">
    <property type="protein sequence ID" value="KAK2658505.1"/>
    <property type="molecule type" value="Genomic_DNA"/>
</dbReference>
<comment type="caution">
    <text evidence="1">The sequence shown here is derived from an EMBL/GenBank/DDBJ whole genome shotgun (WGS) entry which is preliminary data.</text>
</comment>
<evidence type="ECO:0000313" key="2">
    <source>
        <dbReference type="Proteomes" id="UP001280121"/>
    </source>
</evidence>
<gene>
    <name evidence="1" type="ORF">Ddye_005038</name>
</gene>
<name>A0AAD9XFR6_9ROSI</name>
<organism evidence="1 2">
    <name type="scientific">Dipteronia dyeriana</name>
    <dbReference type="NCBI Taxonomy" id="168575"/>
    <lineage>
        <taxon>Eukaryota</taxon>
        <taxon>Viridiplantae</taxon>
        <taxon>Streptophyta</taxon>
        <taxon>Embryophyta</taxon>
        <taxon>Tracheophyta</taxon>
        <taxon>Spermatophyta</taxon>
        <taxon>Magnoliopsida</taxon>
        <taxon>eudicotyledons</taxon>
        <taxon>Gunneridae</taxon>
        <taxon>Pentapetalae</taxon>
        <taxon>rosids</taxon>
        <taxon>malvids</taxon>
        <taxon>Sapindales</taxon>
        <taxon>Sapindaceae</taxon>
        <taxon>Hippocastanoideae</taxon>
        <taxon>Acereae</taxon>
        <taxon>Dipteronia</taxon>
    </lineage>
</organism>
<accession>A0AAD9XFR6</accession>
<dbReference type="Proteomes" id="UP001280121">
    <property type="component" value="Unassembled WGS sequence"/>
</dbReference>
<evidence type="ECO:0000313" key="1">
    <source>
        <dbReference type="EMBL" id="KAK2658505.1"/>
    </source>
</evidence>
<keyword evidence="2" id="KW-1185">Reference proteome</keyword>
<dbReference type="AlphaFoldDB" id="A0AAD9XFR6"/>
<proteinExistence type="predicted"/>
<reference evidence="1" key="1">
    <citation type="journal article" date="2023" name="Plant J.">
        <title>Genome sequences and population genomics provide insights into the demographic history, inbreeding, and mutation load of two 'living fossil' tree species of Dipteronia.</title>
        <authorList>
            <person name="Feng Y."/>
            <person name="Comes H.P."/>
            <person name="Chen J."/>
            <person name="Zhu S."/>
            <person name="Lu R."/>
            <person name="Zhang X."/>
            <person name="Li P."/>
            <person name="Qiu J."/>
            <person name="Olsen K.M."/>
            <person name="Qiu Y."/>
        </authorList>
    </citation>
    <scope>NUCLEOTIDE SEQUENCE</scope>
    <source>
        <strain evidence="1">KIB01</strain>
    </source>
</reference>
<protein>
    <submittedName>
        <fullName evidence="1">Uncharacterized protein</fullName>
    </submittedName>
</protein>